<dbReference type="EMBL" id="SWJQ01002863">
    <property type="protein sequence ID" value="TRZ06139.1"/>
    <property type="molecule type" value="Genomic_DNA"/>
</dbReference>
<dbReference type="GO" id="GO:0015031">
    <property type="term" value="P:protein transport"/>
    <property type="evidence" value="ECO:0007669"/>
    <property type="project" value="UniProtKB-UniRule"/>
</dbReference>
<dbReference type="GO" id="GO:0018549">
    <property type="term" value="F:methanethiol oxidase activity"/>
    <property type="evidence" value="ECO:0007669"/>
    <property type="project" value="UniProtKB-UniRule"/>
</dbReference>
<dbReference type="PANTHER" id="PTHR23300">
    <property type="entry name" value="METHANETHIOL OXIDASE"/>
    <property type="match status" value="1"/>
</dbReference>
<comment type="subcellular location">
    <subcellularLocation>
        <location evidence="3">Nucleus</location>
    </subcellularLocation>
    <subcellularLocation>
        <location evidence="3">Cytoplasm</location>
        <location evidence="3">Cytosol</location>
    </subcellularLocation>
    <subcellularLocation>
        <location evidence="3">Membrane</location>
        <topology evidence="3">Peripheral membrane protein</topology>
    </subcellularLocation>
    <text evidence="3">May associate with Golgi membrane. May associate with the membrane of autophagosomes.</text>
</comment>
<dbReference type="SUPFAM" id="SSF63825">
    <property type="entry name" value="YWTD domain"/>
    <property type="match status" value="1"/>
</dbReference>
<dbReference type="GO" id="GO:0005634">
    <property type="term" value="C:nucleus"/>
    <property type="evidence" value="ECO:0007669"/>
    <property type="project" value="UniProtKB-SubCell"/>
</dbReference>
<dbReference type="AlphaFoldDB" id="A0A8K1D8Q6"/>
<protein>
    <recommendedName>
        <fullName evidence="3">Methanethiol oxidase</fullName>
        <shortName evidence="3">MTO</shortName>
        <ecNumber evidence="3">1.8.3.4</ecNumber>
    </recommendedName>
    <alternativeName>
        <fullName evidence="3">Selenium-binding protein 1</fullName>
    </alternativeName>
</protein>
<keyword evidence="3" id="KW-0813">Transport</keyword>
<keyword evidence="3" id="KW-0007">Acetylation</keyword>
<comment type="function">
    <text evidence="3">Catalyzes the oxidation of methanethiol, an organosulfur compound known to be produced in substantial amounts by gut bacteria. Selenium-binding protein which may be involved in the sensing of reactive xenobiotics in the cytoplasm. May be involved in intra-Golgi protein transport.</text>
</comment>
<keyword evidence="3" id="KW-0653">Protein transport</keyword>
<comment type="caution">
    <text evidence="4">The sequence shown here is derived from an EMBL/GenBank/DDBJ whole genome shotgun (WGS) entry which is preliminary data.</text>
</comment>
<dbReference type="InterPro" id="IPR008826">
    <property type="entry name" value="Se-bd"/>
</dbReference>
<comment type="catalytic activity">
    <reaction evidence="3">
        <text>methanethiol + O2 + H2O = hydrogen sulfide + formaldehyde + H2O2 + H(+)</text>
        <dbReference type="Rhea" id="RHEA:11812"/>
        <dbReference type="ChEBI" id="CHEBI:15377"/>
        <dbReference type="ChEBI" id="CHEBI:15378"/>
        <dbReference type="ChEBI" id="CHEBI:15379"/>
        <dbReference type="ChEBI" id="CHEBI:16007"/>
        <dbReference type="ChEBI" id="CHEBI:16240"/>
        <dbReference type="ChEBI" id="CHEBI:16842"/>
        <dbReference type="ChEBI" id="CHEBI:29919"/>
        <dbReference type="EC" id="1.8.3.4"/>
    </reaction>
</comment>
<keyword evidence="5" id="KW-1185">Reference proteome</keyword>
<keyword evidence="3" id="KW-0560">Oxidoreductase</keyword>
<accession>A0A8K1D8Q6</accession>
<evidence type="ECO:0000256" key="1">
    <source>
        <dbReference type="ARBA" id="ARBA00005606"/>
    </source>
</evidence>
<name>A0A8K1D8Q6_9PASS</name>
<dbReference type="OrthoDB" id="10252446at2759"/>
<evidence type="ECO:0000313" key="5">
    <source>
        <dbReference type="Proteomes" id="UP000796761"/>
    </source>
</evidence>
<dbReference type="GO" id="GO:0016020">
    <property type="term" value="C:membrane"/>
    <property type="evidence" value="ECO:0007669"/>
    <property type="project" value="UniProtKB-SubCell"/>
</dbReference>
<comment type="similarity">
    <text evidence="1 3">Belongs to the selenium-binding protein family.</text>
</comment>
<dbReference type="EC" id="1.8.3.4" evidence="3"/>
<keyword evidence="2 3" id="KW-0711">Selenium</keyword>
<evidence type="ECO:0000313" key="4">
    <source>
        <dbReference type="EMBL" id="TRZ06139.1"/>
    </source>
</evidence>
<dbReference type="GO" id="GO:0005829">
    <property type="term" value="C:cytosol"/>
    <property type="evidence" value="ECO:0007669"/>
    <property type="project" value="UniProtKB-SubCell"/>
</dbReference>
<evidence type="ECO:0000256" key="2">
    <source>
        <dbReference type="ARBA" id="ARBA00023266"/>
    </source>
</evidence>
<dbReference type="Proteomes" id="UP000796761">
    <property type="component" value="Unassembled WGS sequence"/>
</dbReference>
<keyword evidence="3" id="KW-0963">Cytoplasm</keyword>
<evidence type="ECO:0000256" key="3">
    <source>
        <dbReference type="RuleBase" id="RU369071"/>
    </source>
</evidence>
<organism evidence="4 5">
    <name type="scientific">Zosterops borbonicus</name>
    <dbReference type="NCBI Taxonomy" id="364589"/>
    <lineage>
        <taxon>Eukaryota</taxon>
        <taxon>Metazoa</taxon>
        <taxon>Chordata</taxon>
        <taxon>Craniata</taxon>
        <taxon>Vertebrata</taxon>
        <taxon>Euteleostomi</taxon>
        <taxon>Archelosauria</taxon>
        <taxon>Archosauria</taxon>
        <taxon>Dinosauria</taxon>
        <taxon>Saurischia</taxon>
        <taxon>Theropoda</taxon>
        <taxon>Coelurosauria</taxon>
        <taxon>Aves</taxon>
        <taxon>Neognathae</taxon>
        <taxon>Neoaves</taxon>
        <taxon>Telluraves</taxon>
        <taxon>Australaves</taxon>
        <taxon>Passeriformes</taxon>
        <taxon>Sylvioidea</taxon>
        <taxon>Zosteropidae</taxon>
        <taxon>Zosterops</taxon>
    </lineage>
</organism>
<reference evidence="4" key="1">
    <citation type="submission" date="2019-04" db="EMBL/GenBank/DDBJ databases">
        <title>Genome assembly of Zosterops borbonicus 15179.</title>
        <authorList>
            <person name="Leroy T."/>
            <person name="Anselmetti Y."/>
            <person name="Tilak M.-K."/>
            <person name="Nabholz B."/>
        </authorList>
    </citation>
    <scope>NUCLEOTIDE SEQUENCE</scope>
    <source>
        <strain evidence="4">HGM_15179</strain>
        <tissue evidence="4">Muscle</tissue>
    </source>
</reference>
<sequence length="191" mass="20971">MAPREEVAYVTCTYRGTCIEQPDFLATVDLNPRSPTYGQVLHRLPVPNLKDELHSAGWAPACGCSDSGAAAKRTKLVLPGLISSRIYVVDVGGSPCRPPRICKMIEPVDVFWKCNKGYLAVTHALPNGDILIANMGDPAGNGKAFIADLVISPDDRFLFLCNWWHGDIRQYELLRGCKPRLVGQVRGQGHQ</sequence>
<proteinExistence type="inferred from homology"/>
<dbReference type="GO" id="GO:0008430">
    <property type="term" value="F:selenium binding"/>
    <property type="evidence" value="ECO:0007669"/>
    <property type="project" value="UniProtKB-UniRule"/>
</dbReference>
<comment type="pathway">
    <text evidence="3">Organosulfur degradation.</text>
</comment>
<gene>
    <name evidence="4" type="ORF">HGM15179_020968</name>
</gene>
<dbReference type="PANTHER" id="PTHR23300:SF0">
    <property type="entry name" value="METHANETHIOL OXIDASE"/>
    <property type="match status" value="1"/>
</dbReference>
<keyword evidence="3" id="KW-0472">Membrane</keyword>
<dbReference type="Pfam" id="PF05694">
    <property type="entry name" value="SBP56"/>
    <property type="match status" value="1"/>
</dbReference>
<keyword evidence="3" id="KW-0539">Nucleus</keyword>